<accession>G7I539</accession>
<evidence type="ECO:0000313" key="2">
    <source>
        <dbReference type="EnsemblPlants" id="AES58840"/>
    </source>
</evidence>
<dbReference type="AlphaFoldDB" id="G7I539"/>
<dbReference type="Proteomes" id="UP000002051">
    <property type="component" value="Unassembled WGS sequence"/>
</dbReference>
<evidence type="ECO:0000313" key="1">
    <source>
        <dbReference type="EMBL" id="AES58840.1"/>
    </source>
</evidence>
<proteinExistence type="predicted"/>
<evidence type="ECO:0000313" key="3">
    <source>
        <dbReference type="Proteomes" id="UP000002051"/>
    </source>
</evidence>
<reference evidence="1 3" key="2">
    <citation type="journal article" date="2014" name="BMC Genomics">
        <title>An improved genome release (version Mt4.0) for the model legume Medicago truncatula.</title>
        <authorList>
            <person name="Tang H."/>
            <person name="Krishnakumar V."/>
            <person name="Bidwell S."/>
            <person name="Rosen B."/>
            <person name="Chan A."/>
            <person name="Zhou S."/>
            <person name="Gentzbittel L."/>
            <person name="Childs K.L."/>
            <person name="Yandell M."/>
            <person name="Gundlach H."/>
            <person name="Mayer K.F."/>
            <person name="Schwartz D.C."/>
            <person name="Town C.D."/>
        </authorList>
    </citation>
    <scope>GENOME REANNOTATION</scope>
    <source>
        <strain evidence="2 3">cv. Jemalong A17</strain>
    </source>
</reference>
<sequence length="72" mass="8412">MLEWKYGMINELIPTSLFFFKKIIPTSLFLKHLRPVLEYGSIPETAYNVVKQQNYCGEVNVALTFHPESGRY</sequence>
<dbReference type="PaxDb" id="3880-AES58840"/>
<protein>
    <submittedName>
        <fullName evidence="1 2">Uncharacterized protein</fullName>
    </submittedName>
</protein>
<reference evidence="2" key="3">
    <citation type="submission" date="2015-04" db="UniProtKB">
        <authorList>
            <consortium name="EnsemblPlants"/>
        </authorList>
    </citation>
    <scope>IDENTIFICATION</scope>
    <source>
        <strain evidence="2">cv. Jemalong A17</strain>
    </source>
</reference>
<dbReference type="EnsemblPlants" id="AES58840">
    <property type="protein sequence ID" value="AES58840"/>
    <property type="gene ID" value="MTR_1g008930"/>
</dbReference>
<dbReference type="HOGENOM" id="CLU_2725920_0_0_1"/>
<gene>
    <name evidence="1" type="ordered locus">MTR_1g008930</name>
</gene>
<reference evidence="1 3" key="1">
    <citation type="journal article" date="2011" name="Nature">
        <title>The Medicago genome provides insight into the evolution of rhizobial symbioses.</title>
        <authorList>
            <person name="Young N.D."/>
            <person name="Debelle F."/>
            <person name="Oldroyd G.E."/>
            <person name="Geurts R."/>
            <person name="Cannon S.B."/>
            <person name="Udvardi M.K."/>
            <person name="Benedito V.A."/>
            <person name="Mayer K.F."/>
            <person name="Gouzy J."/>
            <person name="Schoof H."/>
            <person name="Van de Peer Y."/>
            <person name="Proost S."/>
            <person name="Cook D.R."/>
            <person name="Meyers B.C."/>
            <person name="Spannagl M."/>
            <person name="Cheung F."/>
            <person name="De Mita S."/>
            <person name="Krishnakumar V."/>
            <person name="Gundlach H."/>
            <person name="Zhou S."/>
            <person name="Mudge J."/>
            <person name="Bharti A.K."/>
            <person name="Murray J.D."/>
            <person name="Naoumkina M.A."/>
            <person name="Rosen B."/>
            <person name="Silverstein K.A."/>
            <person name="Tang H."/>
            <person name="Rombauts S."/>
            <person name="Zhao P.X."/>
            <person name="Zhou P."/>
            <person name="Barbe V."/>
            <person name="Bardou P."/>
            <person name="Bechner M."/>
            <person name="Bellec A."/>
            <person name="Berger A."/>
            <person name="Berges H."/>
            <person name="Bidwell S."/>
            <person name="Bisseling T."/>
            <person name="Choisne N."/>
            <person name="Couloux A."/>
            <person name="Denny R."/>
            <person name="Deshpande S."/>
            <person name="Dai X."/>
            <person name="Doyle J.J."/>
            <person name="Dudez A.M."/>
            <person name="Farmer A.D."/>
            <person name="Fouteau S."/>
            <person name="Franken C."/>
            <person name="Gibelin C."/>
            <person name="Gish J."/>
            <person name="Goldstein S."/>
            <person name="Gonzalez A.J."/>
            <person name="Green P.J."/>
            <person name="Hallab A."/>
            <person name="Hartog M."/>
            <person name="Hua A."/>
            <person name="Humphray S.J."/>
            <person name="Jeong D.H."/>
            <person name="Jing Y."/>
            <person name="Jocker A."/>
            <person name="Kenton S.M."/>
            <person name="Kim D.J."/>
            <person name="Klee K."/>
            <person name="Lai H."/>
            <person name="Lang C."/>
            <person name="Lin S."/>
            <person name="Macmil S.L."/>
            <person name="Magdelenat G."/>
            <person name="Matthews L."/>
            <person name="McCorrison J."/>
            <person name="Monaghan E.L."/>
            <person name="Mun J.H."/>
            <person name="Najar F.Z."/>
            <person name="Nicholson C."/>
            <person name="Noirot C."/>
            <person name="O'Bleness M."/>
            <person name="Paule C.R."/>
            <person name="Poulain J."/>
            <person name="Prion F."/>
            <person name="Qin B."/>
            <person name="Qu C."/>
            <person name="Retzel E.F."/>
            <person name="Riddle C."/>
            <person name="Sallet E."/>
            <person name="Samain S."/>
            <person name="Samson N."/>
            <person name="Sanders I."/>
            <person name="Saurat O."/>
            <person name="Scarpelli C."/>
            <person name="Schiex T."/>
            <person name="Segurens B."/>
            <person name="Severin A.J."/>
            <person name="Sherrier D.J."/>
            <person name="Shi R."/>
            <person name="Sims S."/>
            <person name="Singer S.R."/>
            <person name="Sinharoy S."/>
            <person name="Sterck L."/>
            <person name="Viollet A."/>
            <person name="Wang B.B."/>
            <person name="Wang K."/>
            <person name="Wang M."/>
            <person name="Wang X."/>
            <person name="Warfsmann J."/>
            <person name="Weissenbach J."/>
            <person name="White D.D."/>
            <person name="White J.D."/>
            <person name="Wiley G.B."/>
            <person name="Wincker P."/>
            <person name="Xing Y."/>
            <person name="Yang L."/>
            <person name="Yao Z."/>
            <person name="Ying F."/>
            <person name="Zhai J."/>
            <person name="Zhou L."/>
            <person name="Zuber A."/>
            <person name="Denarie J."/>
            <person name="Dixon R.A."/>
            <person name="May G.D."/>
            <person name="Schwartz D.C."/>
            <person name="Rogers J."/>
            <person name="Quetier F."/>
            <person name="Town C.D."/>
            <person name="Roe B.A."/>
        </authorList>
    </citation>
    <scope>NUCLEOTIDE SEQUENCE [LARGE SCALE GENOMIC DNA]</scope>
    <source>
        <strain evidence="1">A17</strain>
        <strain evidence="2 3">cv. Jemalong A17</strain>
    </source>
</reference>
<name>G7I539_MEDTR</name>
<dbReference type="EMBL" id="CM001217">
    <property type="protein sequence ID" value="AES58840.1"/>
    <property type="molecule type" value="Genomic_DNA"/>
</dbReference>
<organism evidence="1 3">
    <name type="scientific">Medicago truncatula</name>
    <name type="common">Barrel medic</name>
    <name type="synonym">Medicago tribuloides</name>
    <dbReference type="NCBI Taxonomy" id="3880"/>
    <lineage>
        <taxon>Eukaryota</taxon>
        <taxon>Viridiplantae</taxon>
        <taxon>Streptophyta</taxon>
        <taxon>Embryophyta</taxon>
        <taxon>Tracheophyta</taxon>
        <taxon>Spermatophyta</taxon>
        <taxon>Magnoliopsida</taxon>
        <taxon>eudicotyledons</taxon>
        <taxon>Gunneridae</taxon>
        <taxon>Pentapetalae</taxon>
        <taxon>rosids</taxon>
        <taxon>fabids</taxon>
        <taxon>Fabales</taxon>
        <taxon>Fabaceae</taxon>
        <taxon>Papilionoideae</taxon>
        <taxon>50 kb inversion clade</taxon>
        <taxon>NPAAA clade</taxon>
        <taxon>Hologalegina</taxon>
        <taxon>IRL clade</taxon>
        <taxon>Trifolieae</taxon>
        <taxon>Medicago</taxon>
    </lineage>
</organism>
<keyword evidence="3" id="KW-1185">Reference proteome</keyword>